<accession>A0A9Q9F4F9</accession>
<reference evidence="13" key="1">
    <citation type="journal article" date="2022" name="Microorganisms">
        <title>Assembly and Comparison of Ca. Neoehrlichia mikurensis Genomes.</title>
        <authorList>
            <person name="Azagi T."/>
            <person name="Dirks R.P."/>
            <person name="Yebra-Pimentel E.S."/>
            <person name="Schaap P.J."/>
            <person name="Koehorst J.J."/>
            <person name="Esser H.J."/>
            <person name="Sprong H."/>
        </authorList>
    </citation>
    <scope>NUCLEOTIDE SEQUENCE</scope>
    <source>
        <strain evidence="14">18-2804</strain>
        <strain evidence="13">18-2837</strain>
    </source>
</reference>
<keyword evidence="4 9" id="KW-1003">Cell membrane</keyword>
<feature type="coiled-coil region" evidence="10">
    <location>
        <begin position="208"/>
        <end position="242"/>
    </location>
</feature>
<keyword evidence="10" id="KW-0175">Coiled coil</keyword>
<evidence type="ECO:0000256" key="3">
    <source>
        <dbReference type="ARBA" id="ARBA00022448"/>
    </source>
</evidence>
<keyword evidence="8 9" id="KW-0472">Membrane</keyword>
<dbReference type="AlphaFoldDB" id="A0A9Q9F4F9"/>
<keyword evidence="16" id="KW-1185">Reference proteome</keyword>
<feature type="domain" description="AprE-like long alpha-helical hairpin" evidence="11">
    <location>
        <begin position="147"/>
        <end position="337"/>
    </location>
</feature>
<dbReference type="EMBL" id="CP089286">
    <property type="protein sequence ID" value="UTO55131.1"/>
    <property type="molecule type" value="Genomic_DNA"/>
</dbReference>
<protein>
    <recommendedName>
        <fullName evidence="9">Membrane fusion protein (MFP) family protein</fullName>
    </recommendedName>
</protein>
<dbReference type="Pfam" id="PF25994">
    <property type="entry name" value="HH_AprE"/>
    <property type="match status" value="1"/>
</dbReference>
<dbReference type="InterPro" id="IPR050739">
    <property type="entry name" value="MFP"/>
</dbReference>
<evidence type="ECO:0000259" key="11">
    <source>
        <dbReference type="Pfam" id="PF25994"/>
    </source>
</evidence>
<feature type="domain" description="AprE-like beta-barrel" evidence="12">
    <location>
        <begin position="380"/>
        <end position="483"/>
    </location>
</feature>
<comment type="subcellular location">
    <subcellularLocation>
        <location evidence="1 9">Cell inner membrane</location>
        <topology evidence="1 9">Single-pass membrane protein</topology>
    </subcellularLocation>
</comment>
<name>A0A9Q9F4F9_9RICK</name>
<dbReference type="PANTHER" id="PTHR30386:SF17">
    <property type="entry name" value="ALKALINE PROTEASE SECRETION PROTEIN APRE"/>
    <property type="match status" value="1"/>
</dbReference>
<dbReference type="Proteomes" id="UP001059822">
    <property type="component" value="Chromosome"/>
</dbReference>
<evidence type="ECO:0000256" key="10">
    <source>
        <dbReference type="SAM" id="Coils"/>
    </source>
</evidence>
<evidence type="ECO:0000256" key="5">
    <source>
        <dbReference type="ARBA" id="ARBA00022519"/>
    </source>
</evidence>
<evidence type="ECO:0000256" key="4">
    <source>
        <dbReference type="ARBA" id="ARBA00022475"/>
    </source>
</evidence>
<dbReference type="Proteomes" id="UP001059985">
    <property type="component" value="Chromosome"/>
</dbReference>
<keyword evidence="7 9" id="KW-1133">Transmembrane helix</keyword>
<dbReference type="InterPro" id="IPR058781">
    <property type="entry name" value="HH_AprE-like"/>
</dbReference>
<evidence type="ECO:0000259" key="12">
    <source>
        <dbReference type="Pfam" id="PF26002"/>
    </source>
</evidence>
<dbReference type="InterPro" id="IPR010129">
    <property type="entry name" value="T1SS_HlyD"/>
</dbReference>
<evidence type="ECO:0000313" key="13">
    <source>
        <dbReference type="EMBL" id="UTO55131.1"/>
    </source>
</evidence>
<evidence type="ECO:0000313" key="14">
    <source>
        <dbReference type="EMBL" id="UTO56051.1"/>
    </source>
</evidence>
<gene>
    <name evidence="14" type="ORF">LUA81_02885</name>
    <name evidence="13" type="ORF">LUA82_02905</name>
</gene>
<evidence type="ECO:0000256" key="2">
    <source>
        <dbReference type="ARBA" id="ARBA00009477"/>
    </source>
</evidence>
<evidence type="ECO:0000313" key="16">
    <source>
        <dbReference type="Proteomes" id="UP001059985"/>
    </source>
</evidence>
<dbReference type="GO" id="GO:0015031">
    <property type="term" value="P:protein transport"/>
    <property type="evidence" value="ECO:0007669"/>
    <property type="project" value="InterPro"/>
</dbReference>
<feature type="transmembrane region" description="Helical" evidence="9">
    <location>
        <begin position="69"/>
        <end position="91"/>
    </location>
</feature>
<evidence type="ECO:0000313" key="15">
    <source>
        <dbReference type="Proteomes" id="UP001059822"/>
    </source>
</evidence>
<dbReference type="InterPro" id="IPR058982">
    <property type="entry name" value="Beta-barrel_AprE"/>
</dbReference>
<keyword evidence="3 9" id="KW-0813">Transport</keyword>
<evidence type="ECO:0000256" key="8">
    <source>
        <dbReference type="ARBA" id="ARBA00023136"/>
    </source>
</evidence>
<sequence>MYKRLQSIIKSSFSLPQLLGHDSLHKHELKNKHNSQVTLKLTSFSDSIVNLIFRIKGNHKINDAVKVSWGPLFIGLIIIIIFFGFFGIWAATAPLDGAVIATGEVMSSLNRQIVQHFEGGIIKKISVQEGEIVQKNQPLIYLNDTAAKANLSILQERMLVLLSTEARLIAIKNNLNNITFPSKVYTLSDKKTVDKVLNNQQQLFLSHRKSIFGKIKILKQRIKQLKQELSGLSAQLTAETKQYTLIKEELDTKKKLLKSGYISKPYILNLERLYAEAQGKLGHIKAVIASTQQKVGENQLEIINIINNMQDKNNIELKETDSAIVDLKERLRAAKDVLTRTIVRSPQNGVVTGLKYHTEGGVISPGSNIMDIVPINEDLVIEAKIPTRNIEEILAAQSNPRNIISNNKYTGLKAKVRLSAYNIRKFGLANGIMTQVSADAFSEYNGTRYYLTRVVIPKSLQLGKFKKIKLYPGMPAEVFIITQSRTLLNYLLTPITSTFEKAFKER</sequence>
<evidence type="ECO:0000256" key="1">
    <source>
        <dbReference type="ARBA" id="ARBA00004377"/>
    </source>
</evidence>
<comment type="similarity">
    <text evidence="2 9">Belongs to the membrane fusion protein (MFP) (TC 8.A.1) family.</text>
</comment>
<proteinExistence type="inferred from homology"/>
<organism evidence="13 15">
    <name type="scientific">Neoehrlichia mikurensis</name>
    <dbReference type="NCBI Taxonomy" id="89586"/>
    <lineage>
        <taxon>Bacteria</taxon>
        <taxon>Pseudomonadati</taxon>
        <taxon>Pseudomonadota</taxon>
        <taxon>Alphaproteobacteria</taxon>
        <taxon>Rickettsiales</taxon>
        <taxon>Anaplasmataceae</taxon>
        <taxon>Candidatus Neoehrlichia</taxon>
    </lineage>
</organism>
<dbReference type="RefSeq" id="WP_218194289.1">
    <property type="nucleotide sequence ID" value="NZ_CP054597.1"/>
</dbReference>
<keyword evidence="6 9" id="KW-0812">Transmembrane</keyword>
<keyword evidence="5 9" id="KW-0997">Cell inner membrane</keyword>
<dbReference type="GO" id="GO:0005886">
    <property type="term" value="C:plasma membrane"/>
    <property type="evidence" value="ECO:0007669"/>
    <property type="project" value="UniProtKB-SubCell"/>
</dbReference>
<evidence type="ECO:0000256" key="6">
    <source>
        <dbReference type="ARBA" id="ARBA00022692"/>
    </source>
</evidence>
<evidence type="ECO:0000256" key="9">
    <source>
        <dbReference type="RuleBase" id="RU365093"/>
    </source>
</evidence>
<dbReference type="PANTHER" id="PTHR30386">
    <property type="entry name" value="MEMBRANE FUSION SUBUNIT OF EMRAB-TOLC MULTIDRUG EFFLUX PUMP"/>
    <property type="match status" value="1"/>
</dbReference>
<dbReference type="EMBL" id="CP089285">
    <property type="protein sequence ID" value="UTO56051.1"/>
    <property type="molecule type" value="Genomic_DNA"/>
</dbReference>
<dbReference type="NCBIfam" id="TIGR01843">
    <property type="entry name" value="type_I_hlyD"/>
    <property type="match status" value="1"/>
</dbReference>
<dbReference type="Pfam" id="PF26002">
    <property type="entry name" value="Beta-barrel_AprE"/>
    <property type="match status" value="1"/>
</dbReference>
<evidence type="ECO:0000256" key="7">
    <source>
        <dbReference type="ARBA" id="ARBA00022989"/>
    </source>
</evidence>